<feature type="short sequence motif" description="Histidine triad motif" evidence="1">
    <location>
        <begin position="101"/>
        <end position="105"/>
    </location>
</feature>
<protein>
    <submittedName>
        <fullName evidence="4">HIT domain-containing protein</fullName>
    </submittedName>
</protein>
<dbReference type="InterPro" id="IPR036265">
    <property type="entry name" value="HIT-like_sf"/>
</dbReference>
<evidence type="ECO:0000313" key="5">
    <source>
        <dbReference type="Proteomes" id="UP000286287"/>
    </source>
</evidence>
<evidence type="ECO:0000259" key="3">
    <source>
        <dbReference type="PROSITE" id="PS51084"/>
    </source>
</evidence>
<dbReference type="PANTHER" id="PTHR42997">
    <property type="entry name" value="HIT FAMILY HYDROLASE"/>
    <property type="match status" value="1"/>
</dbReference>
<comment type="caution">
    <text evidence="4">The sequence shown here is derived from an EMBL/GenBank/DDBJ whole genome shotgun (WGS) entry which is preliminary data.</text>
</comment>
<dbReference type="InterPro" id="IPR011146">
    <property type="entry name" value="HIT-like"/>
</dbReference>
<keyword evidence="5" id="KW-1185">Reference proteome</keyword>
<feature type="compositionally biased region" description="Basic and acidic residues" evidence="2">
    <location>
        <begin position="123"/>
        <end position="133"/>
    </location>
</feature>
<feature type="region of interest" description="Disordered" evidence="2">
    <location>
        <begin position="111"/>
        <end position="133"/>
    </location>
</feature>
<dbReference type="GO" id="GO:0003824">
    <property type="term" value="F:catalytic activity"/>
    <property type="evidence" value="ECO:0007669"/>
    <property type="project" value="InterPro"/>
</dbReference>
<dbReference type="PROSITE" id="PS51084">
    <property type="entry name" value="HIT_2"/>
    <property type="match status" value="1"/>
</dbReference>
<dbReference type="Gene3D" id="3.30.428.10">
    <property type="entry name" value="HIT-like"/>
    <property type="match status" value="1"/>
</dbReference>
<gene>
    <name evidence="4" type="ORF">D3875_21220</name>
</gene>
<evidence type="ECO:0000256" key="1">
    <source>
        <dbReference type="PROSITE-ProRule" id="PRU00464"/>
    </source>
</evidence>
<reference evidence="4 5" key="1">
    <citation type="submission" date="2018-09" db="EMBL/GenBank/DDBJ databases">
        <authorList>
            <person name="Zhu H."/>
        </authorList>
    </citation>
    <scope>NUCLEOTIDE SEQUENCE [LARGE SCALE GENOMIC DNA]</scope>
    <source>
        <strain evidence="4 5">K2S05-167</strain>
    </source>
</reference>
<evidence type="ECO:0000256" key="2">
    <source>
        <dbReference type="SAM" id="MobiDB-lite"/>
    </source>
</evidence>
<dbReference type="Proteomes" id="UP000286287">
    <property type="component" value="Unassembled WGS sequence"/>
</dbReference>
<dbReference type="InterPro" id="IPR052908">
    <property type="entry name" value="AP-4-A_phosphorylase"/>
</dbReference>
<dbReference type="OrthoDB" id="9784774at2"/>
<dbReference type="EMBL" id="QYUJ01000030">
    <property type="protein sequence ID" value="RJF68881.1"/>
    <property type="molecule type" value="Genomic_DNA"/>
</dbReference>
<sequence>MRHDSPCPYCDTAELRRDAFVLENELCLLSIKPSETGALEGAGIIIPKAHRPTVFDLTPQEWVATQELLLQAKAHLDAMLAPDGYNAGWNVGEVGGQHVMHAHFHVMPRFQDEPRAGQGIRSHLKDAGNRRRS</sequence>
<dbReference type="SUPFAM" id="SSF54197">
    <property type="entry name" value="HIT-like"/>
    <property type="match status" value="1"/>
</dbReference>
<feature type="domain" description="HIT" evidence="3">
    <location>
        <begin position="8"/>
        <end position="116"/>
    </location>
</feature>
<dbReference type="AlphaFoldDB" id="A0A418UZD1"/>
<evidence type="ECO:0000313" key="4">
    <source>
        <dbReference type="EMBL" id="RJF68881.1"/>
    </source>
</evidence>
<proteinExistence type="predicted"/>
<dbReference type="Pfam" id="PF01230">
    <property type="entry name" value="HIT"/>
    <property type="match status" value="1"/>
</dbReference>
<dbReference type="PANTHER" id="PTHR42997:SF1">
    <property type="entry name" value="AP-4-A PHOSPHORYLASE"/>
    <property type="match status" value="1"/>
</dbReference>
<organism evidence="4 5">
    <name type="scientific">Deinococcus cavernae</name>
    <dbReference type="NCBI Taxonomy" id="2320857"/>
    <lineage>
        <taxon>Bacteria</taxon>
        <taxon>Thermotogati</taxon>
        <taxon>Deinococcota</taxon>
        <taxon>Deinococci</taxon>
        <taxon>Deinococcales</taxon>
        <taxon>Deinococcaceae</taxon>
        <taxon>Deinococcus</taxon>
    </lineage>
</organism>
<dbReference type="RefSeq" id="WP_119766751.1">
    <property type="nucleotide sequence ID" value="NZ_QYUJ01000030.1"/>
</dbReference>
<name>A0A418UZD1_9DEIO</name>
<accession>A0A418UZD1</accession>